<accession>A0ABQ9X5C0</accession>
<evidence type="ECO:0000256" key="1">
    <source>
        <dbReference type="SAM" id="Coils"/>
    </source>
</evidence>
<reference evidence="3 4" key="1">
    <citation type="journal article" date="2022" name="bioRxiv">
        <title>Genomics of Preaxostyla Flagellates Illuminates Evolutionary Transitions and the Path Towards Mitochondrial Loss.</title>
        <authorList>
            <person name="Novak L.V.F."/>
            <person name="Treitli S.C."/>
            <person name="Pyrih J."/>
            <person name="Halakuc P."/>
            <person name="Pipaliya S.V."/>
            <person name="Vacek V."/>
            <person name="Brzon O."/>
            <person name="Soukal P."/>
            <person name="Eme L."/>
            <person name="Dacks J.B."/>
            <person name="Karnkowska A."/>
            <person name="Elias M."/>
            <person name="Hampl V."/>
        </authorList>
    </citation>
    <scope>NUCLEOTIDE SEQUENCE [LARGE SCALE GENOMIC DNA]</scope>
    <source>
        <strain evidence="3">NAU3</strain>
        <tissue evidence="3">Gut</tissue>
    </source>
</reference>
<sequence length="507" mass="57771">MWIAQFEAMDEAEVGEIGLPAMTASAAPILARFVDLEVNHNPHMVRCAFCGSLVALNFPNHYCEAVRDHKPTIPHNPNLIDALDRSNKTGLESAEEHVRIQRQDHRSRYFTSTYLVFQENTPKRGKKQRNQSMETKLNTEERQEGQSTETNTVAICVDFVSIVSCIRHKRVSSGLWPTTQSASLQKDCVQVTCTSRIPGTPDFYRLPFRPQTSEVEEVESTQNQSLSEEVLREPSRVVRHGASTQLSRQSPNDPSNIVEAHCLWSGGFKLGYENDGNWRYRPIKLAEQPFQSLEFDVPSVDITDPKHEAQYMLPAGANARFGRITVHSEKGTDFLQNKRIEYELFWQSLNRKRPIDGMAKRLKNDTKKLIARIEHCRNETEKLELECVLAKGLLLRSRLSLQCGNLEGAMSFFGQSKDHMVLNDTAEVECELMESIQDCENEVMRSHPTCLEATELLRRSRLCIQSGEELSCQPLLTNLSSHFVEIRSVKCGFQVPDHKWILQPPIF</sequence>
<protein>
    <submittedName>
        <fullName evidence="3">Uncharacterized protein</fullName>
    </submittedName>
</protein>
<keyword evidence="4" id="KW-1185">Reference proteome</keyword>
<feature type="coiled-coil region" evidence="1">
    <location>
        <begin position="359"/>
        <end position="386"/>
    </location>
</feature>
<organism evidence="3 4">
    <name type="scientific">Blattamonas nauphoetae</name>
    <dbReference type="NCBI Taxonomy" id="2049346"/>
    <lineage>
        <taxon>Eukaryota</taxon>
        <taxon>Metamonada</taxon>
        <taxon>Preaxostyla</taxon>
        <taxon>Oxymonadida</taxon>
        <taxon>Blattamonas</taxon>
    </lineage>
</organism>
<feature type="region of interest" description="Disordered" evidence="2">
    <location>
        <begin position="121"/>
        <end position="148"/>
    </location>
</feature>
<evidence type="ECO:0000313" key="3">
    <source>
        <dbReference type="EMBL" id="KAK2946798.1"/>
    </source>
</evidence>
<keyword evidence="1" id="KW-0175">Coiled coil</keyword>
<gene>
    <name evidence="3" type="ORF">BLNAU_18256</name>
</gene>
<comment type="caution">
    <text evidence="3">The sequence shown here is derived from an EMBL/GenBank/DDBJ whole genome shotgun (WGS) entry which is preliminary data.</text>
</comment>
<dbReference type="EMBL" id="JARBJD010000218">
    <property type="protein sequence ID" value="KAK2946798.1"/>
    <property type="molecule type" value="Genomic_DNA"/>
</dbReference>
<dbReference type="Proteomes" id="UP001281761">
    <property type="component" value="Unassembled WGS sequence"/>
</dbReference>
<evidence type="ECO:0000313" key="4">
    <source>
        <dbReference type="Proteomes" id="UP001281761"/>
    </source>
</evidence>
<proteinExistence type="predicted"/>
<evidence type="ECO:0000256" key="2">
    <source>
        <dbReference type="SAM" id="MobiDB-lite"/>
    </source>
</evidence>
<name>A0ABQ9X5C0_9EUKA</name>